<feature type="region of interest" description="Disordered" evidence="1">
    <location>
        <begin position="282"/>
        <end position="323"/>
    </location>
</feature>
<dbReference type="WBParaSite" id="Hba_02148">
    <property type="protein sequence ID" value="Hba_02148"/>
    <property type="gene ID" value="Hba_02148"/>
</dbReference>
<evidence type="ECO:0000259" key="3">
    <source>
        <dbReference type="PROSITE" id="PS51673"/>
    </source>
</evidence>
<reference evidence="5" key="1">
    <citation type="submission" date="2016-11" db="UniProtKB">
        <authorList>
            <consortium name="WormBaseParasite"/>
        </authorList>
    </citation>
    <scope>IDENTIFICATION</scope>
</reference>
<protein>
    <submittedName>
        <fullName evidence="5">SUZ domain-containing protein</fullName>
    </submittedName>
</protein>
<name>A0A1I7WBR4_HETBA</name>
<evidence type="ECO:0000256" key="1">
    <source>
        <dbReference type="SAM" id="MobiDB-lite"/>
    </source>
</evidence>
<evidence type="ECO:0000256" key="2">
    <source>
        <dbReference type="SAM" id="Phobius"/>
    </source>
</evidence>
<dbReference type="InterPro" id="IPR011333">
    <property type="entry name" value="SKP1/BTB/POZ_sf"/>
</dbReference>
<dbReference type="PROSITE" id="PS51673">
    <property type="entry name" value="SUZ"/>
    <property type="match status" value="1"/>
</dbReference>
<dbReference type="Gene3D" id="3.30.710.10">
    <property type="entry name" value="Potassium Channel Kv1.1, Chain A"/>
    <property type="match status" value="1"/>
</dbReference>
<dbReference type="Proteomes" id="UP000095283">
    <property type="component" value="Unplaced"/>
</dbReference>
<dbReference type="InterPro" id="IPR024771">
    <property type="entry name" value="SUZ"/>
</dbReference>
<dbReference type="AlphaFoldDB" id="A0A1I7WBR4"/>
<proteinExistence type="predicted"/>
<accession>A0A1I7WBR4</accession>
<sequence length="353" mass="41337">MNSPCSSGEKVRLNVGGIIFETTVTTLTRFTGTFYNLLGLAELCGPHPLAMGDEVQWRVEAVPIYWRPFVRYMVDDSLSLPFIYDRNNHTLARCIACEEFQDPKCSYLFDINYSDWEPMRHHMLTMRGEITQLIFVLFLKLILLIFTPFMNSFIFITEISIGLSIATFEELTRYIVYFLCSYSLWTIYIQISVWSTPTRRVLNSGGYSVLSSNEWRNRHRSIIYVVSFRFNFKTNADEMQLDFFKGQFCHFYSLFYNPCKVRILQRAQADKEARKERAKCQEELRAATRRPKSGDQLKEGDQKDVREEIEERSRKTKTLEERQAAYDEARNRILGFDYKPDIANTGSVAVVNR</sequence>
<feature type="domain" description="SUZ" evidence="3">
    <location>
        <begin position="262"/>
        <end position="338"/>
    </location>
</feature>
<keyword evidence="4" id="KW-1185">Reference proteome</keyword>
<feature type="transmembrane region" description="Helical" evidence="2">
    <location>
        <begin position="174"/>
        <end position="194"/>
    </location>
</feature>
<keyword evidence="2" id="KW-1133">Transmembrane helix</keyword>
<keyword evidence="2" id="KW-0812">Transmembrane</keyword>
<keyword evidence="2" id="KW-0472">Membrane</keyword>
<dbReference type="Pfam" id="PF12752">
    <property type="entry name" value="SUZ"/>
    <property type="match status" value="1"/>
</dbReference>
<evidence type="ECO:0000313" key="4">
    <source>
        <dbReference type="Proteomes" id="UP000095283"/>
    </source>
</evidence>
<feature type="transmembrane region" description="Helical" evidence="2">
    <location>
        <begin position="133"/>
        <end position="154"/>
    </location>
</feature>
<organism evidence="4 5">
    <name type="scientific">Heterorhabditis bacteriophora</name>
    <name type="common">Entomopathogenic nematode worm</name>
    <dbReference type="NCBI Taxonomy" id="37862"/>
    <lineage>
        <taxon>Eukaryota</taxon>
        <taxon>Metazoa</taxon>
        <taxon>Ecdysozoa</taxon>
        <taxon>Nematoda</taxon>
        <taxon>Chromadorea</taxon>
        <taxon>Rhabditida</taxon>
        <taxon>Rhabditina</taxon>
        <taxon>Rhabditomorpha</taxon>
        <taxon>Strongyloidea</taxon>
        <taxon>Heterorhabditidae</taxon>
        <taxon>Heterorhabditis</taxon>
    </lineage>
</organism>
<dbReference type="SUPFAM" id="SSF54695">
    <property type="entry name" value="POZ domain"/>
    <property type="match status" value="1"/>
</dbReference>
<evidence type="ECO:0000313" key="5">
    <source>
        <dbReference type="WBParaSite" id="Hba_02148"/>
    </source>
</evidence>